<keyword evidence="3 11" id="KW-0349">Heme</keyword>
<sequence>MDNKTSFSSIILWLDSLTNSLAKTSLVTNLSLIHVIVSILIVLSIKFGFDTLRKRSSLSASAPLPPGPTPWPIVGCLPTLLRNKPAFRWILGLMKEMNTEIACVRLGNVNVIPVTSPELAREFLKKHDAMFSSRARMMGTEYMTRGYLTTVFVPYGEQWKKMRRVISSELVSPARLDWLFEKRNEEANNLVFYLYNQCMNKNSVDGGGEVVDVRLAIRHYTGNVVRKMIFNKRYFGKGREDGGPGFEEIEHIESVFKGLNFVYAFCISDFLPYMRWLDFEGHEKIMKQTMKVIHKYHDPLIEERIQQWRNKKDGDMAKKEPEDLLDILISLEVDGKPLLSTEEIKAESVELFYVTIDNTSNAIEWAMAEMITQPDILQKAVQEIDMVVGKDRLVQESDCPKLNYVKACAREALRLHPLESFNVPHVSSTDEIVAGYFIPKGSHVVLSRYGLGRNPRVWDEPLKFKPERHLKFEDGSFAKVDLAEPDLRFMSFGTGRRGCIGIPLGTTIATMSLARLVQGFEWSVPYGDQSTIALTESDNNHSLANPLLAHAKPRLPSHVYTTAKI</sequence>
<dbReference type="AlphaFoldDB" id="A0AAD4SSN4"/>
<evidence type="ECO:0000256" key="13">
    <source>
        <dbReference type="SAM" id="Phobius"/>
    </source>
</evidence>
<comment type="caution">
    <text evidence="14">The sequence shown here is derived from an EMBL/GenBank/DDBJ whole genome shotgun (WGS) entry which is preliminary data.</text>
</comment>
<accession>A0AAD4SSN4</accession>
<dbReference type="FunFam" id="1.10.630.10:FF:000037">
    <property type="entry name" value="Cytochrome P450 9"/>
    <property type="match status" value="1"/>
</dbReference>
<organism evidence="14 15">
    <name type="scientific">Papaver atlanticum</name>
    <dbReference type="NCBI Taxonomy" id="357466"/>
    <lineage>
        <taxon>Eukaryota</taxon>
        <taxon>Viridiplantae</taxon>
        <taxon>Streptophyta</taxon>
        <taxon>Embryophyta</taxon>
        <taxon>Tracheophyta</taxon>
        <taxon>Spermatophyta</taxon>
        <taxon>Magnoliopsida</taxon>
        <taxon>Ranunculales</taxon>
        <taxon>Papaveraceae</taxon>
        <taxon>Papaveroideae</taxon>
        <taxon>Papaver</taxon>
    </lineage>
</organism>
<dbReference type="GO" id="GO:0016020">
    <property type="term" value="C:membrane"/>
    <property type="evidence" value="ECO:0007669"/>
    <property type="project" value="UniProtKB-SubCell"/>
</dbReference>
<dbReference type="GO" id="GO:0005506">
    <property type="term" value="F:iron ion binding"/>
    <property type="evidence" value="ECO:0007669"/>
    <property type="project" value="InterPro"/>
</dbReference>
<evidence type="ECO:0000313" key="15">
    <source>
        <dbReference type="Proteomes" id="UP001202328"/>
    </source>
</evidence>
<keyword evidence="7 12" id="KW-0560">Oxidoreductase</keyword>
<dbReference type="GO" id="GO:0033075">
    <property type="term" value="P:isoquinoline alkaloid biosynthetic process"/>
    <property type="evidence" value="ECO:0007669"/>
    <property type="project" value="UniProtKB-ARBA"/>
</dbReference>
<comment type="cofactor">
    <cofactor evidence="11">
        <name>heme</name>
        <dbReference type="ChEBI" id="CHEBI:30413"/>
    </cofactor>
</comment>
<proteinExistence type="inferred from homology"/>
<dbReference type="PROSITE" id="PS00086">
    <property type="entry name" value="CYTOCHROME_P450"/>
    <property type="match status" value="1"/>
</dbReference>
<evidence type="ECO:0000256" key="9">
    <source>
        <dbReference type="ARBA" id="ARBA00023033"/>
    </source>
</evidence>
<evidence type="ECO:0000256" key="3">
    <source>
        <dbReference type="ARBA" id="ARBA00022617"/>
    </source>
</evidence>
<dbReference type="EMBL" id="JAJJMB010008936">
    <property type="protein sequence ID" value="KAI3919036.1"/>
    <property type="molecule type" value="Genomic_DNA"/>
</dbReference>
<feature type="transmembrane region" description="Helical" evidence="13">
    <location>
        <begin position="32"/>
        <end position="49"/>
    </location>
</feature>
<keyword evidence="8 11" id="KW-0408">Iron</keyword>
<keyword evidence="5 11" id="KW-0479">Metal-binding</keyword>
<evidence type="ECO:0000256" key="10">
    <source>
        <dbReference type="ARBA" id="ARBA00023136"/>
    </source>
</evidence>
<keyword evidence="9 12" id="KW-0503">Monooxygenase</keyword>
<dbReference type="PANTHER" id="PTHR47944">
    <property type="entry name" value="CYTOCHROME P450 98A9"/>
    <property type="match status" value="1"/>
</dbReference>
<evidence type="ECO:0000256" key="4">
    <source>
        <dbReference type="ARBA" id="ARBA00022692"/>
    </source>
</evidence>
<gene>
    <name evidence="14" type="ORF">MKW98_016589</name>
</gene>
<comment type="subcellular location">
    <subcellularLocation>
        <location evidence="1">Membrane</location>
        <topology evidence="1">Single-pass membrane protein</topology>
    </subcellularLocation>
</comment>
<dbReference type="InterPro" id="IPR001128">
    <property type="entry name" value="Cyt_P450"/>
</dbReference>
<dbReference type="GO" id="GO:0016717">
    <property type="term" value="F:oxidoreductase activity, acting on paired donors, with oxidation of a pair of donors resulting in the reduction of molecular oxygen to two molecules of water"/>
    <property type="evidence" value="ECO:0007669"/>
    <property type="project" value="UniProtKB-ARBA"/>
</dbReference>
<evidence type="ECO:0000256" key="8">
    <source>
        <dbReference type="ARBA" id="ARBA00023004"/>
    </source>
</evidence>
<evidence type="ECO:0000256" key="12">
    <source>
        <dbReference type="RuleBase" id="RU000461"/>
    </source>
</evidence>
<feature type="binding site" description="axial binding residue" evidence="11">
    <location>
        <position position="499"/>
    </location>
    <ligand>
        <name>heme</name>
        <dbReference type="ChEBI" id="CHEBI:30413"/>
    </ligand>
    <ligandPart>
        <name>Fe</name>
        <dbReference type="ChEBI" id="CHEBI:18248"/>
    </ligandPart>
</feature>
<evidence type="ECO:0000256" key="6">
    <source>
        <dbReference type="ARBA" id="ARBA00022989"/>
    </source>
</evidence>
<evidence type="ECO:0000313" key="14">
    <source>
        <dbReference type="EMBL" id="KAI3919036.1"/>
    </source>
</evidence>
<keyword evidence="6 13" id="KW-1133">Transmembrane helix</keyword>
<keyword evidence="15" id="KW-1185">Reference proteome</keyword>
<dbReference type="PANTHER" id="PTHR47944:SF19">
    <property type="entry name" value="CYTOCHROME P450 77A4"/>
    <property type="match status" value="1"/>
</dbReference>
<evidence type="ECO:0000256" key="2">
    <source>
        <dbReference type="ARBA" id="ARBA00010617"/>
    </source>
</evidence>
<dbReference type="Pfam" id="PF00067">
    <property type="entry name" value="p450"/>
    <property type="match status" value="1"/>
</dbReference>
<evidence type="ECO:0000256" key="7">
    <source>
        <dbReference type="ARBA" id="ARBA00023002"/>
    </source>
</evidence>
<dbReference type="GO" id="GO:0004497">
    <property type="term" value="F:monooxygenase activity"/>
    <property type="evidence" value="ECO:0007669"/>
    <property type="project" value="UniProtKB-KW"/>
</dbReference>
<evidence type="ECO:0000256" key="5">
    <source>
        <dbReference type="ARBA" id="ARBA00022723"/>
    </source>
</evidence>
<comment type="similarity">
    <text evidence="2 12">Belongs to the cytochrome P450 family.</text>
</comment>
<dbReference type="Gene3D" id="1.10.630.10">
    <property type="entry name" value="Cytochrome P450"/>
    <property type="match status" value="1"/>
</dbReference>
<name>A0AAD4SSN4_9MAGN</name>
<dbReference type="SUPFAM" id="SSF48264">
    <property type="entry name" value="Cytochrome P450"/>
    <property type="match status" value="1"/>
</dbReference>
<dbReference type="GO" id="GO:0020037">
    <property type="term" value="F:heme binding"/>
    <property type="evidence" value="ECO:0007669"/>
    <property type="project" value="InterPro"/>
</dbReference>
<dbReference type="InterPro" id="IPR017972">
    <property type="entry name" value="Cyt_P450_CS"/>
</dbReference>
<dbReference type="InterPro" id="IPR002401">
    <property type="entry name" value="Cyt_P450_E_grp-I"/>
</dbReference>
<dbReference type="Proteomes" id="UP001202328">
    <property type="component" value="Unassembled WGS sequence"/>
</dbReference>
<evidence type="ECO:0000256" key="1">
    <source>
        <dbReference type="ARBA" id="ARBA00004167"/>
    </source>
</evidence>
<keyword evidence="4 13" id="KW-0812">Transmembrane</keyword>
<evidence type="ECO:0000256" key="11">
    <source>
        <dbReference type="PIRSR" id="PIRSR602401-1"/>
    </source>
</evidence>
<dbReference type="InterPro" id="IPR036396">
    <property type="entry name" value="Cyt_P450_sf"/>
</dbReference>
<dbReference type="PRINTS" id="PR00463">
    <property type="entry name" value="EP450I"/>
</dbReference>
<protein>
    <recommendedName>
        <fullName evidence="16">Cytochrome P450</fullName>
    </recommendedName>
</protein>
<keyword evidence="10 13" id="KW-0472">Membrane</keyword>
<evidence type="ECO:0008006" key="16">
    <source>
        <dbReference type="Google" id="ProtNLM"/>
    </source>
</evidence>
<reference evidence="14" key="1">
    <citation type="submission" date="2022-04" db="EMBL/GenBank/DDBJ databases">
        <title>A functionally conserved STORR gene fusion in Papaver species that diverged 16.8 million years ago.</title>
        <authorList>
            <person name="Catania T."/>
        </authorList>
    </citation>
    <scope>NUCLEOTIDE SEQUENCE</scope>
    <source>
        <strain evidence="14">S-188037</strain>
    </source>
</reference>